<evidence type="ECO:0000313" key="1">
    <source>
        <dbReference type="EMBL" id="KAH7953964.1"/>
    </source>
</evidence>
<protein>
    <submittedName>
        <fullName evidence="1">Uncharacterized protein</fullName>
    </submittedName>
</protein>
<accession>A0ACB8CXW3</accession>
<organism evidence="1 2">
    <name type="scientific">Dermacentor silvarum</name>
    <name type="common">Tick</name>
    <dbReference type="NCBI Taxonomy" id="543639"/>
    <lineage>
        <taxon>Eukaryota</taxon>
        <taxon>Metazoa</taxon>
        <taxon>Ecdysozoa</taxon>
        <taxon>Arthropoda</taxon>
        <taxon>Chelicerata</taxon>
        <taxon>Arachnida</taxon>
        <taxon>Acari</taxon>
        <taxon>Parasitiformes</taxon>
        <taxon>Ixodida</taxon>
        <taxon>Ixodoidea</taxon>
        <taxon>Ixodidae</taxon>
        <taxon>Rhipicephalinae</taxon>
        <taxon>Dermacentor</taxon>
    </lineage>
</organism>
<evidence type="ECO:0000313" key="2">
    <source>
        <dbReference type="Proteomes" id="UP000821865"/>
    </source>
</evidence>
<sequence length="793" mass="86166">MERNQQERRQSSREPPNASTSPSDVSSPSIASHHPESVSSASETSPPVATVPPRDEGSPAGSEAEPEPPPMVVLSTTKADLHYDPDQGPPPAVRKAAAAFKALNSAKMASASHQLSPPSPKSPGIARDRSPCTDDEEQVGTAPAEPGQPMAAPDAVFRQVNRSFGAAPFMVCFAFLVLLAIAVVLAIKAVLQLGGPDSDDGGSHFCCAEEVKALVKYVNATLDPCDSFFEFVCSNVAQQGGLPKGFSPLIALSPEFERNAAVAPNTTRSQAGAFLRSLFDSCLNSGSDENAVVGKLAAFLVSAGGTYLRHAGTTNALAFLLLSNLKYRIPSVVSITLTGHGAISITHNTGYDFNDSKFQQCLNGSLAKFNHYAEKNVRVEEVSAFAKTLHARYPAEVRTGHYSGANLSALFQKWNLMAALNIISIGLDYLTEVDVIGTVQVDALFGALSRSPENGTTGASAAYLLACSVYGALAELAWPSVHSKSNRLAFCTRQMDLIPRVRDAMYSDEYVTPAKKLQVTRVINAVIETIKSDCASSSLFDSTDTGRLQSLFDSMSLVVPGETARPDIREASMKESFLEKLLEGRAYEFQAQLAMARLGLPVRNSRVNNSERARPYLLLHKGASVLVYPAAFALFRDDAAHTDAFNTPIIPWALAESTWRFILTETTMWSQRAKLRIEELVNCFRDRYMATPSGGQGTLGDVDTVAVSLGLSTVLRSFSERLWYKVEAAGSFWSLSHSQFFYMRETFYRCPDGSDPASRRYVDVPLRHDKDFSRTFQCESYKRMAMMHACNFP</sequence>
<reference evidence="1" key="1">
    <citation type="submission" date="2020-05" db="EMBL/GenBank/DDBJ databases">
        <title>Large-scale comparative analyses of tick genomes elucidate their genetic diversity and vector capacities.</title>
        <authorList>
            <person name="Jia N."/>
            <person name="Wang J."/>
            <person name="Shi W."/>
            <person name="Du L."/>
            <person name="Sun Y."/>
            <person name="Zhan W."/>
            <person name="Jiang J."/>
            <person name="Wang Q."/>
            <person name="Zhang B."/>
            <person name="Ji P."/>
            <person name="Sakyi L.B."/>
            <person name="Cui X."/>
            <person name="Yuan T."/>
            <person name="Jiang B."/>
            <person name="Yang W."/>
            <person name="Lam T.T.-Y."/>
            <person name="Chang Q."/>
            <person name="Ding S."/>
            <person name="Wang X."/>
            <person name="Zhu J."/>
            <person name="Ruan X."/>
            <person name="Zhao L."/>
            <person name="Wei J."/>
            <person name="Que T."/>
            <person name="Du C."/>
            <person name="Cheng J."/>
            <person name="Dai P."/>
            <person name="Han X."/>
            <person name="Huang E."/>
            <person name="Gao Y."/>
            <person name="Liu J."/>
            <person name="Shao H."/>
            <person name="Ye R."/>
            <person name="Li L."/>
            <person name="Wei W."/>
            <person name="Wang X."/>
            <person name="Wang C."/>
            <person name="Yang T."/>
            <person name="Huo Q."/>
            <person name="Li W."/>
            <person name="Guo W."/>
            <person name="Chen H."/>
            <person name="Zhou L."/>
            <person name="Ni X."/>
            <person name="Tian J."/>
            <person name="Zhou Y."/>
            <person name="Sheng Y."/>
            <person name="Liu T."/>
            <person name="Pan Y."/>
            <person name="Xia L."/>
            <person name="Li J."/>
            <person name="Zhao F."/>
            <person name="Cao W."/>
        </authorList>
    </citation>
    <scope>NUCLEOTIDE SEQUENCE</scope>
    <source>
        <strain evidence="1">Dsil-2018</strain>
    </source>
</reference>
<name>A0ACB8CXW3_DERSI</name>
<proteinExistence type="predicted"/>
<dbReference type="Proteomes" id="UP000821865">
    <property type="component" value="Chromosome 4"/>
</dbReference>
<gene>
    <name evidence="1" type="ORF">HPB49_014623</name>
</gene>
<keyword evidence="2" id="KW-1185">Reference proteome</keyword>
<comment type="caution">
    <text evidence="1">The sequence shown here is derived from an EMBL/GenBank/DDBJ whole genome shotgun (WGS) entry which is preliminary data.</text>
</comment>
<dbReference type="EMBL" id="CM023473">
    <property type="protein sequence ID" value="KAH7953964.1"/>
    <property type="molecule type" value="Genomic_DNA"/>
</dbReference>